<keyword evidence="2" id="KW-1185">Reference proteome</keyword>
<organism evidence="1 2">
    <name type="scientific">Protopolystoma xenopodis</name>
    <dbReference type="NCBI Taxonomy" id="117903"/>
    <lineage>
        <taxon>Eukaryota</taxon>
        <taxon>Metazoa</taxon>
        <taxon>Spiralia</taxon>
        <taxon>Lophotrochozoa</taxon>
        <taxon>Platyhelminthes</taxon>
        <taxon>Monogenea</taxon>
        <taxon>Polyopisthocotylea</taxon>
        <taxon>Polystomatidea</taxon>
        <taxon>Polystomatidae</taxon>
        <taxon>Protopolystoma</taxon>
    </lineage>
</organism>
<reference evidence="1" key="1">
    <citation type="submission" date="2018-11" db="EMBL/GenBank/DDBJ databases">
        <authorList>
            <consortium name="Pathogen Informatics"/>
        </authorList>
    </citation>
    <scope>NUCLEOTIDE SEQUENCE</scope>
</reference>
<dbReference type="Proteomes" id="UP000784294">
    <property type="component" value="Unassembled WGS sequence"/>
</dbReference>
<dbReference type="AlphaFoldDB" id="A0A3S5A5T2"/>
<gene>
    <name evidence="1" type="ORF">PXEA_LOCUS21862</name>
</gene>
<feature type="non-terminal residue" evidence="1">
    <location>
        <position position="1"/>
    </location>
</feature>
<sequence length="186" mass="20997">MPPTLLPCRPTLHSDKVVEPLDDVASSPDGSRTWAVKLRPSEAEGPRWPEVCYLLQQAGRASSTPAPRQRIVGLLRYKSCVFPEHLLRSKVSRNGRKREADNLVHSAGLKSEPRSPRVYVHFGGHCPKQGDLSRRSRGEVGWSVGRFSAQMRSESRHLVASYQTTAYATRHTFFWRLPIACSRDKH</sequence>
<protein>
    <submittedName>
        <fullName evidence="1">Uncharacterized protein</fullName>
    </submittedName>
</protein>
<comment type="caution">
    <text evidence="1">The sequence shown here is derived from an EMBL/GenBank/DDBJ whole genome shotgun (WGS) entry which is preliminary data.</text>
</comment>
<evidence type="ECO:0000313" key="2">
    <source>
        <dbReference type="Proteomes" id="UP000784294"/>
    </source>
</evidence>
<dbReference type="EMBL" id="CAAALY010095002">
    <property type="protein sequence ID" value="VEL28422.1"/>
    <property type="molecule type" value="Genomic_DNA"/>
</dbReference>
<evidence type="ECO:0000313" key="1">
    <source>
        <dbReference type="EMBL" id="VEL28422.1"/>
    </source>
</evidence>
<accession>A0A3S5A5T2</accession>
<proteinExistence type="predicted"/>
<name>A0A3S5A5T2_9PLAT</name>